<accession>A0A0C1Z8H1</accession>
<organism evidence="1 2">
    <name type="scientific">Vibrio owensii CAIM 1854 = LMG 25443</name>
    <dbReference type="NCBI Taxonomy" id="1229493"/>
    <lineage>
        <taxon>Bacteria</taxon>
        <taxon>Pseudomonadati</taxon>
        <taxon>Pseudomonadota</taxon>
        <taxon>Gammaproteobacteria</taxon>
        <taxon>Vibrionales</taxon>
        <taxon>Vibrionaceae</taxon>
        <taxon>Vibrio</taxon>
    </lineage>
</organism>
<dbReference type="Proteomes" id="UP000031586">
    <property type="component" value="Unassembled WGS sequence"/>
</dbReference>
<sequence>MHDITPKSEHIIVPVTLAMHSNVTDIDTAADGLNELLRGSVDAGFIADYKFVTTNNETVTSSVDPQEGELFEVPIAINTFLYPDSISPDVETKLVWVTTGESLNSCSFDWYFDMNEAADQFEKDKRVVPLGKTQCHFFAYEVEAKKTNEEITEEIDAFYADNSVSREFNEHSLVTGFPFSPEGWLAVVAENQKFLNKSESTQN</sequence>
<name>A0A0C1Z8H1_9VIBR</name>
<comment type="caution">
    <text evidence="1">The sequence shown here is derived from an EMBL/GenBank/DDBJ whole genome shotgun (WGS) entry which is preliminary data.</text>
</comment>
<gene>
    <name evidence="1" type="ORF">H735_10030</name>
</gene>
<dbReference type="EMBL" id="JPRD01000015">
    <property type="protein sequence ID" value="KIF53255.1"/>
    <property type="molecule type" value="Genomic_DNA"/>
</dbReference>
<evidence type="ECO:0000313" key="1">
    <source>
        <dbReference type="EMBL" id="KIF53255.1"/>
    </source>
</evidence>
<dbReference type="PATRIC" id="fig|1229493.5.peg.1090"/>
<dbReference type="RefSeq" id="WP_020194447.1">
    <property type="nucleotide sequence ID" value="NZ_BAOH01000005.1"/>
</dbReference>
<evidence type="ECO:0000313" key="2">
    <source>
        <dbReference type="Proteomes" id="UP000031586"/>
    </source>
</evidence>
<protein>
    <submittedName>
        <fullName evidence="1">Uncharacterized protein</fullName>
    </submittedName>
</protein>
<dbReference type="AlphaFoldDB" id="A0A0C1Z8H1"/>
<reference evidence="1 2" key="1">
    <citation type="submission" date="2014-07" db="EMBL/GenBank/DDBJ databases">
        <title>Unique and conserved regions in Vibrio harveyi and related species in comparison with the shrimp pathogen Vibrio harveyi CAIM 1792.</title>
        <authorList>
            <person name="Espinoza-Valles I."/>
            <person name="Vora G."/>
            <person name="Leekitcharoenphon P."/>
            <person name="Ussery D."/>
            <person name="Hoj L."/>
            <person name="Gomez-Gil B."/>
        </authorList>
    </citation>
    <scope>NUCLEOTIDE SEQUENCE [LARGE SCALE GENOMIC DNA]</scope>
    <source>
        <strain evidence="2">CAIM 1854 / LMG 25443</strain>
    </source>
</reference>
<proteinExistence type="predicted"/>